<gene>
    <name evidence="1" type="ORF">WG219_04070</name>
</gene>
<reference evidence="1 2" key="1">
    <citation type="submission" date="2024-03" db="EMBL/GenBank/DDBJ databases">
        <title>Complete genome of BD2.</title>
        <authorList>
            <person name="Cao G."/>
        </authorList>
    </citation>
    <scope>NUCLEOTIDE SEQUENCE [LARGE SCALE GENOMIC DNA]</scope>
    <source>
        <strain evidence="1 2">BD2</strain>
    </source>
</reference>
<dbReference type="Proteomes" id="UP001476583">
    <property type="component" value="Chromosome"/>
</dbReference>
<evidence type="ECO:0008006" key="3">
    <source>
        <dbReference type="Google" id="ProtNLM"/>
    </source>
</evidence>
<name>A0ABZ2RJR5_ECTME</name>
<proteinExistence type="predicted"/>
<keyword evidence="2" id="KW-1185">Reference proteome</keyword>
<sequence length="145" mass="16026">MGEIKRHGFADGPYEHLLQRLTTALDEADELEAVTEQPQMELELRGLTGSEVQLIQAYLDRDVEWLSGWHAAAKEAEAAEVGESAPFRPVTPMLEGAGERGYAPESLKLTLRCAICGEHRDWPKAVGVQICQACGSQLFRAERGY</sequence>
<evidence type="ECO:0000313" key="1">
    <source>
        <dbReference type="EMBL" id="WXL26665.1"/>
    </source>
</evidence>
<accession>A0ABZ2RJR5</accession>
<evidence type="ECO:0000313" key="2">
    <source>
        <dbReference type="Proteomes" id="UP001476583"/>
    </source>
</evidence>
<protein>
    <recommendedName>
        <fullName evidence="3">Zinc ribbon domain-containing protein</fullName>
    </recommendedName>
</protein>
<organism evidence="1 2">
    <name type="scientific">Ectopseudomonas mendocina</name>
    <name type="common">Pseudomonas mendocina</name>
    <dbReference type="NCBI Taxonomy" id="300"/>
    <lineage>
        <taxon>Bacteria</taxon>
        <taxon>Pseudomonadati</taxon>
        <taxon>Pseudomonadota</taxon>
        <taxon>Gammaproteobacteria</taxon>
        <taxon>Pseudomonadales</taxon>
        <taxon>Pseudomonadaceae</taxon>
        <taxon>Ectopseudomonas</taxon>
    </lineage>
</organism>
<dbReference type="EMBL" id="CP148074">
    <property type="protein sequence ID" value="WXL26665.1"/>
    <property type="molecule type" value="Genomic_DNA"/>
</dbReference>